<feature type="compositionally biased region" description="Polar residues" evidence="6">
    <location>
        <begin position="415"/>
        <end position="425"/>
    </location>
</feature>
<dbReference type="InterPro" id="IPR008971">
    <property type="entry name" value="HSP40/DnaJ_pept-bd"/>
</dbReference>
<dbReference type="FunFam" id="2.10.230.10:FF:000001">
    <property type="entry name" value="DnaJ subfamily A member 2"/>
    <property type="match status" value="1"/>
</dbReference>
<dbReference type="Gene3D" id="1.10.287.110">
    <property type="entry name" value="DnaJ domain"/>
    <property type="match status" value="1"/>
</dbReference>
<dbReference type="Proteomes" id="UP000179807">
    <property type="component" value="Unassembled WGS sequence"/>
</dbReference>
<dbReference type="Gene3D" id="2.10.230.10">
    <property type="entry name" value="Heat shock protein DnaJ, cysteine-rich domain"/>
    <property type="match status" value="1"/>
</dbReference>
<name>A0A1J4JXJ7_9EUKA</name>
<dbReference type="InterPro" id="IPR001623">
    <property type="entry name" value="DnaJ_domain"/>
</dbReference>
<evidence type="ECO:0000259" key="7">
    <source>
        <dbReference type="PROSITE" id="PS50076"/>
    </source>
</evidence>
<dbReference type="Gene3D" id="2.60.260.20">
    <property type="entry name" value="Urease metallochaperone UreE, N-terminal domain"/>
    <property type="match status" value="2"/>
</dbReference>
<dbReference type="PROSITE" id="PS51188">
    <property type="entry name" value="ZF_CR"/>
    <property type="match status" value="1"/>
</dbReference>
<dbReference type="VEuPathDB" id="TrichDB:TRFO_29195"/>
<evidence type="ECO:0000256" key="1">
    <source>
        <dbReference type="ARBA" id="ARBA00022723"/>
    </source>
</evidence>
<comment type="caution">
    <text evidence="9">The sequence shown here is derived from an EMBL/GenBank/DDBJ whole genome shotgun (WGS) entry which is preliminary data.</text>
</comment>
<dbReference type="Pfam" id="PF01556">
    <property type="entry name" value="DnaJ_C"/>
    <property type="match status" value="1"/>
</dbReference>
<accession>A0A1J4JXJ7</accession>
<evidence type="ECO:0000259" key="8">
    <source>
        <dbReference type="PROSITE" id="PS51188"/>
    </source>
</evidence>
<gene>
    <name evidence="9" type="ORF">TRFO_29195</name>
</gene>
<dbReference type="CDD" id="cd10747">
    <property type="entry name" value="DnaJ_C"/>
    <property type="match status" value="1"/>
</dbReference>
<feature type="domain" description="J" evidence="7">
    <location>
        <begin position="6"/>
        <end position="70"/>
    </location>
</feature>
<dbReference type="GO" id="GO:0051082">
    <property type="term" value="F:unfolded protein binding"/>
    <property type="evidence" value="ECO:0007669"/>
    <property type="project" value="InterPro"/>
</dbReference>
<dbReference type="SUPFAM" id="SSF57938">
    <property type="entry name" value="DnaJ/Hsp40 cysteine-rich domain"/>
    <property type="match status" value="1"/>
</dbReference>
<dbReference type="InterPro" id="IPR036869">
    <property type="entry name" value="J_dom_sf"/>
</dbReference>
<evidence type="ECO:0000256" key="4">
    <source>
        <dbReference type="ARBA" id="ARBA00022833"/>
    </source>
</evidence>
<keyword evidence="1 5" id="KW-0479">Metal-binding</keyword>
<dbReference type="InterPro" id="IPR002939">
    <property type="entry name" value="DnaJ_C"/>
</dbReference>
<dbReference type="GO" id="GO:0008270">
    <property type="term" value="F:zinc ion binding"/>
    <property type="evidence" value="ECO:0007669"/>
    <property type="project" value="UniProtKB-KW"/>
</dbReference>
<dbReference type="CDD" id="cd10719">
    <property type="entry name" value="DnaJ_zf"/>
    <property type="match status" value="1"/>
</dbReference>
<evidence type="ECO:0000256" key="2">
    <source>
        <dbReference type="ARBA" id="ARBA00022737"/>
    </source>
</evidence>
<dbReference type="PANTHER" id="PTHR43888">
    <property type="entry name" value="DNAJ-LIKE-2, ISOFORM A-RELATED"/>
    <property type="match status" value="1"/>
</dbReference>
<evidence type="ECO:0000256" key="3">
    <source>
        <dbReference type="ARBA" id="ARBA00022771"/>
    </source>
</evidence>
<dbReference type="CDD" id="cd06257">
    <property type="entry name" value="DnaJ"/>
    <property type="match status" value="1"/>
</dbReference>
<proteinExistence type="predicted"/>
<dbReference type="InterPro" id="IPR001305">
    <property type="entry name" value="HSP_DnaJ_Cys-rich_dom"/>
</dbReference>
<keyword evidence="10" id="KW-1185">Reference proteome</keyword>
<evidence type="ECO:0000256" key="5">
    <source>
        <dbReference type="PROSITE-ProRule" id="PRU00546"/>
    </source>
</evidence>
<evidence type="ECO:0000313" key="9">
    <source>
        <dbReference type="EMBL" id="OHT03394.1"/>
    </source>
</evidence>
<dbReference type="PRINTS" id="PR00625">
    <property type="entry name" value="JDOMAIN"/>
</dbReference>
<keyword evidence="2" id="KW-0677">Repeat</keyword>
<dbReference type="Pfam" id="PF00684">
    <property type="entry name" value="DnaJ_CXXCXGXG"/>
    <property type="match status" value="1"/>
</dbReference>
<organism evidence="9 10">
    <name type="scientific">Tritrichomonas foetus</name>
    <dbReference type="NCBI Taxonomy" id="1144522"/>
    <lineage>
        <taxon>Eukaryota</taxon>
        <taxon>Metamonada</taxon>
        <taxon>Parabasalia</taxon>
        <taxon>Tritrichomonadida</taxon>
        <taxon>Tritrichomonadidae</taxon>
        <taxon>Tritrichomonas</taxon>
    </lineage>
</organism>
<feature type="region of interest" description="Disordered" evidence="6">
    <location>
        <begin position="399"/>
        <end position="425"/>
    </location>
</feature>
<protein>
    <submittedName>
        <fullName evidence="9">DnaJ subfamily A member 2</fullName>
    </submittedName>
</protein>
<dbReference type="GO" id="GO:0030544">
    <property type="term" value="F:Hsp70 protein binding"/>
    <property type="evidence" value="ECO:0007669"/>
    <property type="project" value="InterPro"/>
</dbReference>
<evidence type="ECO:0000313" key="10">
    <source>
        <dbReference type="Proteomes" id="UP000179807"/>
    </source>
</evidence>
<dbReference type="InterPro" id="IPR018253">
    <property type="entry name" value="DnaJ_domain_CS"/>
</dbReference>
<feature type="domain" description="CR-type" evidence="8">
    <location>
        <begin position="137"/>
        <end position="221"/>
    </location>
</feature>
<reference evidence="9" key="1">
    <citation type="submission" date="2016-10" db="EMBL/GenBank/DDBJ databases">
        <authorList>
            <person name="Benchimol M."/>
            <person name="Almeida L.G."/>
            <person name="Vasconcelos A.T."/>
            <person name="Perreira-Neves A."/>
            <person name="Rosa I.A."/>
            <person name="Tasca T."/>
            <person name="Bogo M.R."/>
            <person name="de Souza W."/>
        </authorList>
    </citation>
    <scope>NUCLEOTIDE SEQUENCE [LARGE SCALE GENOMIC DNA]</scope>
    <source>
        <strain evidence="9">K</strain>
    </source>
</reference>
<dbReference type="GO" id="GO:0006457">
    <property type="term" value="P:protein folding"/>
    <property type="evidence" value="ECO:0007669"/>
    <property type="project" value="InterPro"/>
</dbReference>
<dbReference type="SUPFAM" id="SSF46565">
    <property type="entry name" value="Chaperone J-domain"/>
    <property type="match status" value="1"/>
</dbReference>
<dbReference type="PROSITE" id="PS50076">
    <property type="entry name" value="DNAJ_2"/>
    <property type="match status" value="1"/>
</dbReference>
<dbReference type="PROSITE" id="PS00636">
    <property type="entry name" value="DNAJ_1"/>
    <property type="match status" value="1"/>
</dbReference>
<dbReference type="Pfam" id="PF00226">
    <property type="entry name" value="DnaJ"/>
    <property type="match status" value="1"/>
</dbReference>
<dbReference type="EMBL" id="MLAK01000828">
    <property type="protein sequence ID" value="OHT03394.1"/>
    <property type="molecule type" value="Genomic_DNA"/>
</dbReference>
<dbReference type="SUPFAM" id="SSF49493">
    <property type="entry name" value="HSP40/DnaJ peptide-binding domain"/>
    <property type="match status" value="2"/>
</dbReference>
<feature type="zinc finger region" description="CR-type" evidence="5">
    <location>
        <begin position="137"/>
        <end position="221"/>
    </location>
</feature>
<keyword evidence="4 5" id="KW-0862">Zinc</keyword>
<sequence length="425" mass="47926">MVVDTKLYDVLGVPTNASDREIKRAFQQKAREFHPDKNPDPNATEKFQEISAAYDILKDPNKRREYDQIGLKGMNSGASGSAEDILHSFMSGFPFGSFGGFGSFDDFGDFHNSQQRRQRTEDIQYKMKVTLEDLYNGATKKIQINRTRICQQCKGKGVKNGCHIGKCNQCNGTGRVKNVTHRGSMIIQQITECSKCQSTGEFIKPSDKCEKCKGNKIINESKILEVHILPGMKNGDEQIFKGESDEVPGADTGDVIVLLCEKEHELFHRKKNDLYIKKEITLSQALLGEIAFPIIHLDGRTLILKGPENFVINDHTVLTIENEGMPSKENISRRGNLFVQFSVIFPQSDAITPDFADALNKTFPPKELNVDLESENVFEVTTEEADISEFLNSKKTYQETRNEAYDEDSDDESYHYQTSDGCTIM</sequence>
<dbReference type="AlphaFoldDB" id="A0A1J4JXJ7"/>
<dbReference type="InterPro" id="IPR036410">
    <property type="entry name" value="HSP_DnaJ_Cys-rich_dom_sf"/>
</dbReference>
<dbReference type="GeneID" id="94841339"/>
<keyword evidence="3 5" id="KW-0863">Zinc-finger</keyword>
<dbReference type="OrthoDB" id="550424at2759"/>
<dbReference type="SMART" id="SM00271">
    <property type="entry name" value="DnaJ"/>
    <property type="match status" value="1"/>
</dbReference>
<evidence type="ECO:0000256" key="6">
    <source>
        <dbReference type="SAM" id="MobiDB-lite"/>
    </source>
</evidence>
<dbReference type="RefSeq" id="XP_068356530.1">
    <property type="nucleotide sequence ID" value="XM_068506635.1"/>
</dbReference>
<dbReference type="FunFam" id="2.60.260.20:FF:000003">
    <property type="entry name" value="DnaJ subfamily A member 2"/>
    <property type="match status" value="1"/>
</dbReference>
<dbReference type="InterPro" id="IPR044713">
    <property type="entry name" value="DNJA1/2-like"/>
</dbReference>